<gene>
    <name evidence="5" type="ORF">ENO39_05440</name>
</gene>
<feature type="transmembrane region" description="Helical" evidence="3">
    <location>
        <begin position="501"/>
        <end position="522"/>
    </location>
</feature>
<organism evidence="5">
    <name type="scientific">Fervidicoccus fontis</name>
    <dbReference type="NCBI Taxonomy" id="683846"/>
    <lineage>
        <taxon>Archaea</taxon>
        <taxon>Thermoproteota</taxon>
        <taxon>Thermoprotei</taxon>
        <taxon>Fervidicoccales</taxon>
        <taxon>Fervidicoccaceae</taxon>
        <taxon>Fervidicoccus</taxon>
    </lineage>
</organism>
<dbReference type="Gene3D" id="3.30.230.10">
    <property type="match status" value="1"/>
</dbReference>
<feature type="transmembrane region" description="Helical" evidence="3">
    <location>
        <begin position="16"/>
        <end position="35"/>
    </location>
</feature>
<dbReference type="GO" id="GO:0006508">
    <property type="term" value="P:proteolysis"/>
    <property type="evidence" value="ECO:0007669"/>
    <property type="project" value="InterPro"/>
</dbReference>
<evidence type="ECO:0000256" key="2">
    <source>
        <dbReference type="SAM" id="Coils"/>
    </source>
</evidence>
<evidence type="ECO:0000256" key="3">
    <source>
        <dbReference type="SAM" id="Phobius"/>
    </source>
</evidence>
<accession>A0A7C2ZPH5</accession>
<feature type="transmembrane region" description="Helical" evidence="3">
    <location>
        <begin position="534"/>
        <end position="552"/>
    </location>
</feature>
<sequence length="606" mass="68034">MGGIKLRHYRNKSEKFFALFFTSLFILFLVVYPIITNASEIAGKSIEIFVPAVTEKGGVILKLKISLIPNGSGNIYIKGALFAGNDTLNSAAVAFYVGLLMANKNPMNYNGIIEFTSPLTQIEGPSASLAIAEAFYMLAKDMNPTSLSSSVITGAINIDGLSVIIGGVEDKLNASINSGASYFYLPYSNYNLLAETNSIQNIGNINIIGVGGIASLSNSLRGINALPSIYMNAVMPTDISNYMGEVALYFMNKTKEISYNFSISNFTDITNLVSQGENYTASSLSFTLYIDSLYYYLQQSLNNKTLVEEYIKKVNETINELKEKTLEDENKLTNNDKIPISLFEIFSTEEERIWEAQGYLNMASQSQQQNDTAYYLAYAIGRLETAKTWYDMSKLNISEGQLLNLEAFQNSMKQYIDFLSIILNYINSIISQSSDASVQNYYKELLDIYNKICSNSTDIFLKYSLASVLTYDATSLLSSMNYIDEYTMQEYYNEDLYNFEIFYSNLLSNGISLFIPLAYYQYSSSNLLTYDNRLYLLENSISCILPFLFYSFNANLLYSTSPSSQVKLVIPSQNIIFETLLFWGVGSAIAAFFSLLIYHTKKKINM</sequence>
<name>A0A7C2ZPH5_9CREN</name>
<evidence type="ECO:0000256" key="1">
    <source>
        <dbReference type="ARBA" id="ARBA00004141"/>
    </source>
</evidence>
<dbReference type="EMBL" id="DSFH01000068">
    <property type="protein sequence ID" value="HEW64476.1"/>
    <property type="molecule type" value="Genomic_DNA"/>
</dbReference>
<feature type="transmembrane region" description="Helical" evidence="3">
    <location>
        <begin position="580"/>
        <end position="598"/>
    </location>
</feature>
<keyword evidence="2" id="KW-0175">Coiled coil</keyword>
<dbReference type="GO" id="GO:0004252">
    <property type="term" value="F:serine-type endopeptidase activity"/>
    <property type="evidence" value="ECO:0007669"/>
    <property type="project" value="InterPro"/>
</dbReference>
<reference evidence="5" key="1">
    <citation type="journal article" date="2020" name="mSystems">
        <title>Genome- and Community-Level Interaction Insights into Carbon Utilization and Element Cycling Functions of Hydrothermarchaeota in Hydrothermal Sediment.</title>
        <authorList>
            <person name="Zhou Z."/>
            <person name="Liu Y."/>
            <person name="Xu W."/>
            <person name="Pan J."/>
            <person name="Luo Z.H."/>
            <person name="Li M."/>
        </authorList>
    </citation>
    <scope>NUCLEOTIDE SEQUENCE [LARGE SCALE GENOMIC DNA]</scope>
    <source>
        <strain evidence="5">SpSt-1261</strain>
    </source>
</reference>
<dbReference type="InterPro" id="IPR008269">
    <property type="entry name" value="Lon_proteolytic"/>
</dbReference>
<evidence type="ECO:0000259" key="4">
    <source>
        <dbReference type="Pfam" id="PF05362"/>
    </source>
</evidence>
<dbReference type="Proteomes" id="UP000886076">
    <property type="component" value="Unassembled WGS sequence"/>
</dbReference>
<comment type="caution">
    <text evidence="5">The sequence shown here is derived from an EMBL/GenBank/DDBJ whole genome shotgun (WGS) entry which is preliminary data.</text>
</comment>
<keyword evidence="3" id="KW-0472">Membrane</keyword>
<dbReference type="GO" id="GO:0016020">
    <property type="term" value="C:membrane"/>
    <property type="evidence" value="ECO:0007669"/>
    <property type="project" value="UniProtKB-SubCell"/>
</dbReference>
<dbReference type="Pfam" id="PF05362">
    <property type="entry name" value="Lon_C"/>
    <property type="match status" value="1"/>
</dbReference>
<keyword evidence="3" id="KW-0812">Transmembrane</keyword>
<protein>
    <recommendedName>
        <fullName evidence="4">Lon proteolytic domain-containing protein</fullName>
    </recommendedName>
</protein>
<evidence type="ECO:0000313" key="5">
    <source>
        <dbReference type="EMBL" id="HEW64476.1"/>
    </source>
</evidence>
<dbReference type="GO" id="GO:0004176">
    <property type="term" value="F:ATP-dependent peptidase activity"/>
    <property type="evidence" value="ECO:0007669"/>
    <property type="project" value="InterPro"/>
</dbReference>
<dbReference type="SUPFAM" id="SSF54211">
    <property type="entry name" value="Ribosomal protein S5 domain 2-like"/>
    <property type="match status" value="1"/>
</dbReference>
<comment type="subcellular location">
    <subcellularLocation>
        <location evidence="1">Membrane</location>
        <topology evidence="1">Multi-pass membrane protein</topology>
    </subcellularLocation>
</comment>
<proteinExistence type="predicted"/>
<dbReference type="InterPro" id="IPR014721">
    <property type="entry name" value="Ribsml_uS5_D2-typ_fold_subgr"/>
</dbReference>
<feature type="coiled-coil region" evidence="2">
    <location>
        <begin position="304"/>
        <end position="331"/>
    </location>
</feature>
<dbReference type="AlphaFoldDB" id="A0A7C2ZPH5"/>
<feature type="domain" description="Lon proteolytic" evidence="4">
    <location>
        <begin position="52"/>
        <end position="195"/>
    </location>
</feature>
<keyword evidence="3" id="KW-1133">Transmembrane helix</keyword>
<dbReference type="InterPro" id="IPR020568">
    <property type="entry name" value="Ribosomal_Su5_D2-typ_SF"/>
</dbReference>